<dbReference type="InterPro" id="IPR038765">
    <property type="entry name" value="Papain-like_cys_pep_sf"/>
</dbReference>
<gene>
    <name evidence="4" type="ORF">GCM10010357_49700</name>
</gene>
<proteinExistence type="predicted"/>
<protein>
    <recommendedName>
        <fullName evidence="3">Peptidase C1A papain C-terminal domain-containing protein</fullName>
    </recommendedName>
</protein>
<evidence type="ECO:0000256" key="1">
    <source>
        <dbReference type="SAM" id="MobiDB-lite"/>
    </source>
</evidence>
<feature type="domain" description="Peptidase C1A papain C-terminal" evidence="3">
    <location>
        <begin position="109"/>
        <end position="294"/>
    </location>
</feature>
<evidence type="ECO:0000313" key="4">
    <source>
        <dbReference type="EMBL" id="GAA0422325.1"/>
    </source>
</evidence>
<name>A0ABN0YZC7_9ACTN</name>
<evidence type="ECO:0000259" key="3">
    <source>
        <dbReference type="Pfam" id="PF00112"/>
    </source>
</evidence>
<dbReference type="Proteomes" id="UP001500879">
    <property type="component" value="Unassembled WGS sequence"/>
</dbReference>
<keyword evidence="2" id="KW-0732">Signal</keyword>
<feature type="chain" id="PRO_5045354770" description="Peptidase C1A papain C-terminal domain-containing protein" evidence="2">
    <location>
        <begin position="33"/>
        <end position="312"/>
    </location>
</feature>
<feature type="region of interest" description="Disordered" evidence="1">
    <location>
        <begin position="48"/>
        <end position="69"/>
    </location>
</feature>
<keyword evidence="5" id="KW-1185">Reference proteome</keyword>
<accession>A0ABN0YZC7</accession>
<reference evidence="4 5" key="1">
    <citation type="journal article" date="2019" name="Int. J. Syst. Evol. Microbiol.">
        <title>The Global Catalogue of Microorganisms (GCM) 10K type strain sequencing project: providing services to taxonomists for standard genome sequencing and annotation.</title>
        <authorList>
            <consortium name="The Broad Institute Genomics Platform"/>
            <consortium name="The Broad Institute Genome Sequencing Center for Infectious Disease"/>
            <person name="Wu L."/>
            <person name="Ma J."/>
        </authorList>
    </citation>
    <scope>NUCLEOTIDE SEQUENCE [LARGE SCALE GENOMIC DNA]</scope>
    <source>
        <strain evidence="4 5">JCM 4788</strain>
    </source>
</reference>
<organism evidence="4 5">
    <name type="scientific">Streptomyces luteireticuli</name>
    <dbReference type="NCBI Taxonomy" id="173858"/>
    <lineage>
        <taxon>Bacteria</taxon>
        <taxon>Bacillati</taxon>
        <taxon>Actinomycetota</taxon>
        <taxon>Actinomycetes</taxon>
        <taxon>Kitasatosporales</taxon>
        <taxon>Streptomycetaceae</taxon>
        <taxon>Streptomyces</taxon>
    </lineage>
</organism>
<dbReference type="Gene3D" id="3.90.70.10">
    <property type="entry name" value="Cysteine proteinases"/>
    <property type="match status" value="1"/>
</dbReference>
<dbReference type="Pfam" id="PF00112">
    <property type="entry name" value="Peptidase_C1"/>
    <property type="match status" value="1"/>
</dbReference>
<comment type="caution">
    <text evidence="4">The sequence shown here is derived from an EMBL/GenBank/DDBJ whole genome shotgun (WGS) entry which is preliminary data.</text>
</comment>
<dbReference type="EMBL" id="BAAABX010000053">
    <property type="protein sequence ID" value="GAA0422325.1"/>
    <property type="molecule type" value="Genomic_DNA"/>
</dbReference>
<evidence type="ECO:0000313" key="5">
    <source>
        <dbReference type="Proteomes" id="UP001500879"/>
    </source>
</evidence>
<dbReference type="RefSeq" id="WP_344028319.1">
    <property type="nucleotide sequence ID" value="NZ_BAAABX010000053.1"/>
</dbReference>
<dbReference type="SUPFAM" id="SSF54001">
    <property type="entry name" value="Cysteine proteinases"/>
    <property type="match status" value="1"/>
</dbReference>
<dbReference type="InterPro" id="IPR000668">
    <property type="entry name" value="Peptidase_C1A_C"/>
</dbReference>
<sequence length="312" mass="33475">MSSTRPQPKGLRGTSRAVVAVSLAAAIGASTAGISQASTSAHSADGKPPFALGALPSHSSERGAVSNGSLESQLEALSPYTKAGATKSKKAGLPASVDLSRFAATPGYQGNVNSCVAWAIDYSAYSILEGVQKISGGPQAPMYTYAQIVKGKNDPTAARDHFRIATKQGVDSRKHYKPGDFDYKTQPSKAERRNATHWKLSGAASLRTGSRIQNDVKSSLSKGLPVVIMIPVRDDFYYLTPKQAASYKYYPARNAGYAGYHMITIVGYNSKGVRVENSWGKNWGDRGFVNFSWKYLQNQVVEADAVGKIVKR</sequence>
<evidence type="ECO:0000256" key="2">
    <source>
        <dbReference type="SAM" id="SignalP"/>
    </source>
</evidence>
<feature type="signal peptide" evidence="2">
    <location>
        <begin position="1"/>
        <end position="32"/>
    </location>
</feature>
<dbReference type="CDD" id="cd02619">
    <property type="entry name" value="Peptidase_C1"/>
    <property type="match status" value="1"/>
</dbReference>